<dbReference type="InterPro" id="IPR052721">
    <property type="entry name" value="ET_Amicyanin"/>
</dbReference>
<sequence>MSTGAHWGAGLRVGVGALVVVGGLLVGGCGSGATKSAPSTTSAGGGSGGVGSSAPASAVTVDVDKMAFSPVSVTIPAGGTVTWKFSDRVPHAVQGIGDSAMGINGPIVTKGEWSHTFTVAGTYRYLCPLHPEMRGTVVVQ</sequence>
<dbReference type="SUPFAM" id="SSF49503">
    <property type="entry name" value="Cupredoxins"/>
    <property type="match status" value="1"/>
</dbReference>
<dbReference type="GO" id="GO:0005507">
    <property type="term" value="F:copper ion binding"/>
    <property type="evidence" value="ECO:0007669"/>
    <property type="project" value="InterPro"/>
</dbReference>
<reference evidence="5 6" key="1">
    <citation type="submission" date="2017-10" db="EMBL/GenBank/DDBJ databases">
        <title>Comparative genomics between pathogenic Norcardia.</title>
        <authorList>
            <person name="Zeng L."/>
        </authorList>
    </citation>
    <scope>NUCLEOTIDE SEQUENCE [LARGE SCALE GENOMIC DNA]</scope>
    <source>
        <strain evidence="5 6">NC_YFY_NT001</strain>
    </source>
</reference>
<dbReference type="GeneID" id="88363856"/>
<evidence type="ECO:0000256" key="3">
    <source>
        <dbReference type="SAM" id="MobiDB-lite"/>
    </source>
</evidence>
<organism evidence="5 6">
    <name type="scientific">Nocardia terpenica</name>
    <dbReference type="NCBI Taxonomy" id="455432"/>
    <lineage>
        <taxon>Bacteria</taxon>
        <taxon>Bacillati</taxon>
        <taxon>Actinomycetota</taxon>
        <taxon>Actinomycetes</taxon>
        <taxon>Mycobacteriales</taxon>
        <taxon>Nocardiaceae</taxon>
        <taxon>Nocardia</taxon>
    </lineage>
</organism>
<dbReference type="PANTHER" id="PTHR36507">
    <property type="entry name" value="BLL1555 PROTEIN"/>
    <property type="match status" value="1"/>
</dbReference>
<keyword evidence="1" id="KW-0479">Metal-binding</keyword>
<proteinExistence type="predicted"/>
<dbReference type="Pfam" id="PF00127">
    <property type="entry name" value="Copper-bind"/>
    <property type="match status" value="1"/>
</dbReference>
<dbReference type="KEGG" id="ntp:CRH09_05880"/>
<dbReference type="InterPro" id="IPR008972">
    <property type="entry name" value="Cupredoxin"/>
</dbReference>
<gene>
    <name evidence="5" type="ORF">CRH09_05880</name>
</gene>
<evidence type="ECO:0000313" key="5">
    <source>
        <dbReference type="EMBL" id="ATL65818.1"/>
    </source>
</evidence>
<dbReference type="GO" id="GO:0009055">
    <property type="term" value="F:electron transfer activity"/>
    <property type="evidence" value="ECO:0007669"/>
    <property type="project" value="InterPro"/>
</dbReference>
<keyword evidence="2" id="KW-0186">Copper</keyword>
<evidence type="ECO:0000313" key="6">
    <source>
        <dbReference type="Proteomes" id="UP000221961"/>
    </source>
</evidence>
<evidence type="ECO:0000256" key="2">
    <source>
        <dbReference type="ARBA" id="ARBA00023008"/>
    </source>
</evidence>
<feature type="region of interest" description="Disordered" evidence="3">
    <location>
        <begin position="35"/>
        <end position="54"/>
    </location>
</feature>
<dbReference type="EMBL" id="CP023778">
    <property type="protein sequence ID" value="ATL65818.1"/>
    <property type="molecule type" value="Genomic_DNA"/>
</dbReference>
<protein>
    <submittedName>
        <fullName evidence="5">Copper-binding protein</fullName>
    </submittedName>
</protein>
<dbReference type="InterPro" id="IPR000923">
    <property type="entry name" value="BlueCu_1"/>
</dbReference>
<dbReference type="Proteomes" id="UP000221961">
    <property type="component" value="Chromosome"/>
</dbReference>
<evidence type="ECO:0000259" key="4">
    <source>
        <dbReference type="Pfam" id="PF00127"/>
    </source>
</evidence>
<accession>A0A291RES9</accession>
<dbReference type="AlphaFoldDB" id="A0A291RES9"/>
<name>A0A291RES9_9NOCA</name>
<dbReference type="RefSeq" id="WP_098693058.1">
    <property type="nucleotide sequence ID" value="NZ_CP023778.1"/>
</dbReference>
<dbReference type="PANTHER" id="PTHR36507:SF1">
    <property type="entry name" value="BLL1555 PROTEIN"/>
    <property type="match status" value="1"/>
</dbReference>
<dbReference type="Gene3D" id="2.60.40.420">
    <property type="entry name" value="Cupredoxins - blue copper proteins"/>
    <property type="match status" value="1"/>
</dbReference>
<evidence type="ECO:0000256" key="1">
    <source>
        <dbReference type="ARBA" id="ARBA00022723"/>
    </source>
</evidence>
<feature type="domain" description="Blue (type 1) copper" evidence="4">
    <location>
        <begin position="58"/>
        <end position="140"/>
    </location>
</feature>